<evidence type="ECO:0000313" key="2">
    <source>
        <dbReference type="Proteomes" id="UP000008138"/>
    </source>
</evidence>
<dbReference type="eggNOG" id="arCOG02579">
    <property type="taxonomic scope" value="Archaea"/>
</dbReference>
<dbReference type="PANTHER" id="PTHR35866">
    <property type="entry name" value="PUTATIVE-RELATED"/>
    <property type="match status" value="1"/>
</dbReference>
<dbReference type="PANTHER" id="PTHR35866:SF1">
    <property type="entry name" value="YKGJ FAMILY CYSTEINE CLUSTER PROTEIN"/>
    <property type="match status" value="1"/>
</dbReference>
<dbReference type="Proteomes" id="UP000008138">
    <property type="component" value="Chromosome"/>
</dbReference>
<keyword evidence="2" id="KW-1185">Reference proteome</keyword>
<proteinExistence type="predicted"/>
<accession>F2L0I2</accession>
<reference key="2">
    <citation type="submission" date="2011-03" db="EMBL/GenBank/DDBJ databases">
        <title>Complete genome sequence of the thermoacidophilic crenarchaeon Thermoproteus uzoniensis 768-20.</title>
        <authorList>
            <person name="Mardanov A.V."/>
            <person name="Gumerov V.M."/>
            <person name="Beletsky A.V."/>
            <person name="Prokofeva M.I."/>
            <person name="Bonch-Osmolovskaya E.A."/>
            <person name="Ravin N.V."/>
            <person name="Skryabin K.G."/>
        </authorList>
    </citation>
    <scope>NUCLEOTIDE SEQUENCE</scope>
    <source>
        <strain>768-20</strain>
    </source>
</reference>
<protein>
    <recommendedName>
        <fullName evidence="3">Fe-S-cluster oxidoreductase</fullName>
    </recommendedName>
</protein>
<dbReference type="AlphaFoldDB" id="F2L0I2"/>
<reference evidence="1 2" key="1">
    <citation type="journal article" date="2011" name="J. Bacteriol.">
        <title>Complete genome sequence of the thermoacidophilic crenarchaeon Thermoproteus uzoniensis 768-20.</title>
        <authorList>
            <person name="Mardanov A.V."/>
            <person name="Gumerov V.M."/>
            <person name="Beletsky A.V."/>
            <person name="Prokofeva M.I."/>
            <person name="Bonch-Osmolovskaya E.A."/>
            <person name="Ravin N.V."/>
            <person name="Skryabin K.G."/>
        </authorList>
    </citation>
    <scope>NUCLEOTIDE SEQUENCE [LARGE SCALE GENOMIC DNA]</scope>
    <source>
        <strain evidence="1 2">768-20</strain>
    </source>
</reference>
<dbReference type="HOGENOM" id="CLU_1418756_0_0_2"/>
<gene>
    <name evidence="1" type="ordered locus">TUZN_1185</name>
</gene>
<sequence length="165" mass="18676">MDLLRIAERTGLKPRDFAAPIPKAAVGEWGMPAFLLSDGREHYLVLKKRLDGFCIFIELRSGRFVCSIYDARPLNCRFYPFVYIPGDVVRLELVEGAERFCPGIGRGPVRDLSAEAEAAVEREREMESYREVVERWNKLVASAEVDGDFDKFLEFALAAARASKL</sequence>
<name>F2L0I2_THEU7</name>
<dbReference type="KEGG" id="tuz:TUZN_1185"/>
<dbReference type="EMBL" id="CP002590">
    <property type="protein sequence ID" value="AEA12664.1"/>
    <property type="molecule type" value="Genomic_DNA"/>
</dbReference>
<dbReference type="STRING" id="999630.TUZN_1185"/>
<evidence type="ECO:0008006" key="3">
    <source>
        <dbReference type="Google" id="ProtNLM"/>
    </source>
</evidence>
<organism evidence="1 2">
    <name type="scientific">Thermoproteus uzoniensis (strain 768-20)</name>
    <dbReference type="NCBI Taxonomy" id="999630"/>
    <lineage>
        <taxon>Archaea</taxon>
        <taxon>Thermoproteota</taxon>
        <taxon>Thermoprotei</taxon>
        <taxon>Thermoproteales</taxon>
        <taxon>Thermoproteaceae</taxon>
        <taxon>Thermoproteus</taxon>
    </lineage>
</organism>
<evidence type="ECO:0000313" key="1">
    <source>
        <dbReference type="EMBL" id="AEA12664.1"/>
    </source>
</evidence>